<dbReference type="EMBL" id="MCHY01000002">
    <property type="protein sequence ID" value="RKD26695.1"/>
    <property type="molecule type" value="Genomic_DNA"/>
</dbReference>
<keyword evidence="2" id="KW-0732">Signal</keyword>
<protein>
    <submittedName>
        <fullName evidence="3">Uncharacterized protein</fullName>
    </submittedName>
</protein>
<gene>
    <name evidence="3" type="ORF">BEP19_15935</name>
</gene>
<comment type="caution">
    <text evidence="3">The sequence shown here is derived from an EMBL/GenBank/DDBJ whole genome shotgun (WGS) entry which is preliminary data.</text>
</comment>
<dbReference type="PROSITE" id="PS51257">
    <property type="entry name" value="PROKAR_LIPOPROTEIN"/>
    <property type="match status" value="1"/>
</dbReference>
<dbReference type="AlphaFoldDB" id="A0A419SQJ5"/>
<feature type="compositionally biased region" description="Acidic residues" evidence="1">
    <location>
        <begin position="36"/>
        <end position="54"/>
    </location>
</feature>
<reference evidence="3 4" key="1">
    <citation type="submission" date="2016-08" db="EMBL/GenBank/DDBJ databases">
        <title>Novel Firmicute Genomes.</title>
        <authorList>
            <person name="Poppleton D.I."/>
            <person name="Gribaldo S."/>
        </authorList>
    </citation>
    <scope>NUCLEOTIDE SEQUENCE [LARGE SCALE GENOMIC DNA]</scope>
    <source>
        <strain evidence="3 4">RAOx-1</strain>
    </source>
</reference>
<evidence type="ECO:0000313" key="4">
    <source>
        <dbReference type="Proteomes" id="UP000284219"/>
    </source>
</evidence>
<evidence type="ECO:0000313" key="3">
    <source>
        <dbReference type="EMBL" id="RKD26695.1"/>
    </source>
</evidence>
<feature type="signal peptide" evidence="2">
    <location>
        <begin position="1"/>
        <end position="19"/>
    </location>
</feature>
<dbReference type="OrthoDB" id="1938657at2"/>
<proteinExistence type="predicted"/>
<dbReference type="Proteomes" id="UP000284219">
    <property type="component" value="Unassembled WGS sequence"/>
</dbReference>
<evidence type="ECO:0000256" key="2">
    <source>
        <dbReference type="SAM" id="SignalP"/>
    </source>
</evidence>
<feature type="region of interest" description="Disordered" evidence="1">
    <location>
        <begin position="36"/>
        <end position="55"/>
    </location>
</feature>
<keyword evidence="4" id="KW-1185">Reference proteome</keyword>
<name>A0A419SQJ5_9BACL</name>
<sequence>MKKLLFTFMMSAILLVACGETEESTTDPVDEVANNEVEETTVEEPESNEVDGSWDDLKEMDKIVGKSDKDYSDITKSKPSNVRNDNTGNWRKSTIADSVDIEEYALSYHDLHMEEDEIHFIVNFSRNTTTVVNKLSGLLYVDIKEYVDKEEHDAKKLGSGMLLGSYVIYPDGDIQEIEIN</sequence>
<feature type="chain" id="PRO_5019408327" evidence="2">
    <location>
        <begin position="20"/>
        <end position="180"/>
    </location>
</feature>
<dbReference type="RefSeq" id="WP_120187975.1">
    <property type="nucleotide sequence ID" value="NZ_MCHY01000002.1"/>
</dbReference>
<accession>A0A419SQJ5</accession>
<evidence type="ECO:0000256" key="1">
    <source>
        <dbReference type="SAM" id="MobiDB-lite"/>
    </source>
</evidence>
<organism evidence="3 4">
    <name type="scientific">Ammoniphilus oxalaticus</name>
    <dbReference type="NCBI Taxonomy" id="66863"/>
    <lineage>
        <taxon>Bacteria</taxon>
        <taxon>Bacillati</taxon>
        <taxon>Bacillota</taxon>
        <taxon>Bacilli</taxon>
        <taxon>Bacillales</taxon>
        <taxon>Paenibacillaceae</taxon>
        <taxon>Aneurinibacillus group</taxon>
        <taxon>Ammoniphilus</taxon>
    </lineage>
</organism>